<evidence type="ECO:0000256" key="6">
    <source>
        <dbReference type="ARBA" id="ARBA00023098"/>
    </source>
</evidence>
<dbReference type="PANTHER" id="PTHR23129">
    <property type="entry name" value="ACYL-COENZYME A DIPHOSPHATASE FITM2"/>
    <property type="match status" value="1"/>
</dbReference>
<dbReference type="Proteomes" id="UP000005239">
    <property type="component" value="Unassembled WGS sequence"/>
</dbReference>
<keyword evidence="3" id="KW-0378">Hydrolase</keyword>
<feature type="transmembrane region" description="Helical" evidence="9">
    <location>
        <begin position="229"/>
        <end position="250"/>
    </location>
</feature>
<feature type="transmembrane region" description="Helical" evidence="9">
    <location>
        <begin position="47"/>
        <end position="65"/>
    </location>
</feature>
<keyword evidence="7 9" id="KW-0472">Membrane</keyword>
<evidence type="ECO:0000256" key="8">
    <source>
        <dbReference type="SAM" id="MobiDB-lite"/>
    </source>
</evidence>
<dbReference type="Pfam" id="PF10261">
    <property type="entry name" value="FIT"/>
    <property type="match status" value="2"/>
</dbReference>
<keyword evidence="5 9" id="KW-1133">Transmembrane helix</keyword>
<evidence type="ECO:0000256" key="2">
    <source>
        <dbReference type="ARBA" id="ARBA00022692"/>
    </source>
</evidence>
<sequence>MNSVFFCLILNHLVMTTRRKSSAAGGGDAKASAGSSSGLPRAGGSNQPSTAVGILLGIASVYLSIPARQKAKFYIVWIAVLSLVSAFYDFDTAHSYWTQKHNIFNQYGVKIGWFWTTACVGPFIWWASRGASPDKDRSLWDMCRLVTATGLWYLTVQVFHRILYATSRCDVGGLTVGRSECSVKGGKWLLGLDISGHCFLMVFSILMISSEAPSLRAFLKTAKDRPEHARLYTQLVNGAFLAMAGLHLFWDFQLIISCLYYHIIFDKVAGAATAVGCWALIYRILAPRGILPLPVGTEKKPATAATIAGHKHKSLVVSSFSPKVMTPNVPPSSGPPLEVMPPNVRPRPMKMPEGYEQPLEVIILNDPSPGVMPFGYKRWVPDPIEEPPSAVSYDISQAANALYPTLRVANPSVPDPWLDHWDESWLDENDNFTPVVPKIGLPAPFDIIEDPWCDLTFLRKMAIFKDMYIPSWEDLADSGYGPAIEALQAAEFEAQRKTERREENIYRKMMMKLHPELVWCRQKKKGRTARRRRWAREERSERKWQEEMKRMPRRPRRRIESSEITPAYDEQVMKHELPRRWKTSFWMMSFVDDGRDYKYAIWDKTKETFYPAEPKSKRELGYELLEFMPVVPRLSKRSNSICGLDREGFAHSATIRNDALALRRTKSETTLDKMESSHWNLLKDEVREEYEADCDLFVQLVDAEIQDEIDRFGLEYFYAF</sequence>
<reference evidence="11" key="2">
    <citation type="submission" date="2022-06" db="UniProtKB">
        <authorList>
            <consortium name="EnsemblMetazoa"/>
        </authorList>
    </citation>
    <scope>IDENTIFICATION</scope>
    <source>
        <strain evidence="11">PS312</strain>
    </source>
</reference>
<evidence type="ECO:0000256" key="7">
    <source>
        <dbReference type="ARBA" id="ARBA00023136"/>
    </source>
</evidence>
<feature type="compositionally biased region" description="Low complexity" evidence="8">
    <location>
        <begin position="29"/>
        <end position="38"/>
    </location>
</feature>
<comment type="subcellular location">
    <subcellularLocation>
        <location evidence="1">Endoplasmic reticulum membrane</location>
        <topology evidence="1">Multi-pass membrane protein</topology>
    </subcellularLocation>
</comment>
<accession>A0A8R1U548</accession>
<dbReference type="GO" id="GO:0010945">
    <property type="term" value="F:coenzyme A diphosphatase activity"/>
    <property type="evidence" value="ECO:0007669"/>
    <property type="project" value="InterPro"/>
</dbReference>
<feature type="signal peptide" evidence="10">
    <location>
        <begin position="1"/>
        <end position="19"/>
    </location>
</feature>
<dbReference type="GO" id="GO:0008654">
    <property type="term" value="P:phospholipid biosynthetic process"/>
    <property type="evidence" value="ECO:0000318"/>
    <property type="project" value="GO_Central"/>
</dbReference>
<evidence type="ECO:0000256" key="10">
    <source>
        <dbReference type="SAM" id="SignalP"/>
    </source>
</evidence>
<evidence type="ECO:0000256" key="9">
    <source>
        <dbReference type="SAM" id="Phobius"/>
    </source>
</evidence>
<keyword evidence="4" id="KW-0256">Endoplasmic reticulum</keyword>
<feature type="transmembrane region" description="Helical" evidence="9">
    <location>
        <begin position="110"/>
        <end position="127"/>
    </location>
</feature>
<evidence type="ECO:0000256" key="4">
    <source>
        <dbReference type="ARBA" id="ARBA00022824"/>
    </source>
</evidence>
<feature type="region of interest" description="Disordered" evidence="8">
    <location>
        <begin position="22"/>
        <end position="44"/>
    </location>
</feature>
<gene>
    <name evidence="11" type="primary">WBGene00090596</name>
</gene>
<dbReference type="InterPro" id="IPR019388">
    <property type="entry name" value="FIT"/>
</dbReference>
<dbReference type="GO" id="GO:0034389">
    <property type="term" value="P:lipid droplet organization"/>
    <property type="evidence" value="ECO:0000318"/>
    <property type="project" value="GO_Central"/>
</dbReference>
<feature type="transmembrane region" description="Helical" evidence="9">
    <location>
        <begin position="188"/>
        <end position="208"/>
    </location>
</feature>
<proteinExistence type="predicted"/>
<keyword evidence="10" id="KW-0732">Signal</keyword>
<reference evidence="12" key="1">
    <citation type="journal article" date="2008" name="Nat. Genet.">
        <title>The Pristionchus pacificus genome provides a unique perspective on nematode lifestyle and parasitism.</title>
        <authorList>
            <person name="Dieterich C."/>
            <person name="Clifton S.W."/>
            <person name="Schuster L.N."/>
            <person name="Chinwalla A."/>
            <person name="Delehaunty K."/>
            <person name="Dinkelacker I."/>
            <person name="Fulton L."/>
            <person name="Fulton R."/>
            <person name="Godfrey J."/>
            <person name="Minx P."/>
            <person name="Mitreva M."/>
            <person name="Roeseler W."/>
            <person name="Tian H."/>
            <person name="Witte H."/>
            <person name="Yang S.P."/>
            <person name="Wilson R.K."/>
            <person name="Sommer R.J."/>
        </authorList>
    </citation>
    <scope>NUCLEOTIDE SEQUENCE [LARGE SCALE GENOMIC DNA]</scope>
    <source>
        <strain evidence="12">PS312</strain>
    </source>
</reference>
<evidence type="ECO:0000256" key="5">
    <source>
        <dbReference type="ARBA" id="ARBA00022989"/>
    </source>
</evidence>
<feature type="chain" id="PRO_5044265053" evidence="10">
    <location>
        <begin position="20"/>
        <end position="720"/>
    </location>
</feature>
<keyword evidence="6" id="KW-0443">Lipid metabolism</keyword>
<evidence type="ECO:0000256" key="3">
    <source>
        <dbReference type="ARBA" id="ARBA00022801"/>
    </source>
</evidence>
<name>A0A2A6BUI1_PRIPA</name>
<dbReference type="PANTHER" id="PTHR23129:SF0">
    <property type="entry name" value="ACYL-COENZYME A DIPHOSPHATASE FITM2"/>
    <property type="match status" value="1"/>
</dbReference>
<keyword evidence="12" id="KW-1185">Reference proteome</keyword>
<dbReference type="EnsemblMetazoa" id="PPA01042.1">
    <property type="protein sequence ID" value="PPA01042.1"/>
    <property type="gene ID" value="WBGene00090596"/>
</dbReference>
<dbReference type="GO" id="GO:0005789">
    <property type="term" value="C:endoplasmic reticulum membrane"/>
    <property type="evidence" value="ECO:0000318"/>
    <property type="project" value="GO_Central"/>
</dbReference>
<feature type="transmembrane region" description="Helical" evidence="9">
    <location>
        <begin position="72"/>
        <end position="90"/>
    </location>
</feature>
<evidence type="ECO:0000313" key="12">
    <source>
        <dbReference type="Proteomes" id="UP000005239"/>
    </source>
</evidence>
<organism evidence="11 12">
    <name type="scientific">Pristionchus pacificus</name>
    <name type="common">Parasitic nematode worm</name>
    <dbReference type="NCBI Taxonomy" id="54126"/>
    <lineage>
        <taxon>Eukaryota</taxon>
        <taxon>Metazoa</taxon>
        <taxon>Ecdysozoa</taxon>
        <taxon>Nematoda</taxon>
        <taxon>Chromadorea</taxon>
        <taxon>Rhabditida</taxon>
        <taxon>Rhabditina</taxon>
        <taxon>Diplogasteromorpha</taxon>
        <taxon>Diplogasteroidea</taxon>
        <taxon>Neodiplogasteridae</taxon>
        <taxon>Pristionchus</taxon>
    </lineage>
</organism>
<evidence type="ECO:0000313" key="11">
    <source>
        <dbReference type="EnsemblMetazoa" id="PPA01042.1"/>
    </source>
</evidence>
<keyword evidence="2 9" id="KW-0812">Transmembrane</keyword>
<dbReference type="AlphaFoldDB" id="A0A2A6BUI1"/>
<protein>
    <submittedName>
        <fullName evidence="11">Fitm-2</fullName>
    </submittedName>
</protein>
<evidence type="ECO:0000256" key="1">
    <source>
        <dbReference type="ARBA" id="ARBA00004477"/>
    </source>
</evidence>
<accession>A0A2A6BUI1</accession>
<dbReference type="GO" id="GO:0019915">
    <property type="term" value="P:lipid storage"/>
    <property type="evidence" value="ECO:0000318"/>
    <property type="project" value="GO_Central"/>
</dbReference>